<keyword evidence="3" id="KW-1185">Reference proteome</keyword>
<dbReference type="AlphaFoldDB" id="B2GJ66"/>
<evidence type="ECO:0000313" key="2">
    <source>
        <dbReference type="EMBL" id="BAG29771.1"/>
    </source>
</evidence>
<dbReference type="STRING" id="378753.KRH_14240"/>
<dbReference type="InterPro" id="IPR021443">
    <property type="entry name" value="DUF3093"/>
</dbReference>
<feature type="transmembrane region" description="Helical" evidence="1">
    <location>
        <begin position="37"/>
        <end position="60"/>
    </location>
</feature>
<evidence type="ECO:0008006" key="4">
    <source>
        <dbReference type="Google" id="ProtNLM"/>
    </source>
</evidence>
<keyword evidence="1" id="KW-0472">Membrane</keyword>
<name>B2GJ66_KOCRD</name>
<feature type="transmembrane region" description="Helical" evidence="1">
    <location>
        <begin position="12"/>
        <end position="31"/>
    </location>
</feature>
<reference evidence="2 3" key="1">
    <citation type="journal article" date="2008" name="J. Bacteriol.">
        <title>Complete genome sequence of the soil actinomycete Kocuria rhizophila.</title>
        <authorList>
            <person name="Takarada H."/>
            <person name="Sekine M."/>
            <person name="Kosugi H."/>
            <person name="Matsuo Y."/>
            <person name="Fujisawa T."/>
            <person name="Omata S."/>
            <person name="Kishi E."/>
            <person name="Shimizu A."/>
            <person name="Tsukatani N."/>
            <person name="Tanikawa S."/>
            <person name="Fujita N."/>
            <person name="Harayama S."/>
        </authorList>
    </citation>
    <scope>NUCLEOTIDE SEQUENCE [LARGE SCALE GENOMIC DNA]</scope>
    <source>
        <strain evidence="3">ATCC 9341 / DSM 348 / NBRC 103217 / DC2201</strain>
    </source>
</reference>
<dbReference type="eggNOG" id="ENOG5032Z7M">
    <property type="taxonomic scope" value="Bacteria"/>
</dbReference>
<dbReference type="OrthoDB" id="3217020at2"/>
<dbReference type="KEGG" id="krh:KRH_14240"/>
<keyword evidence="1" id="KW-1133">Transmembrane helix</keyword>
<sequence length="156" mass="16829">MQYSEKLTVSWWVWLIVVFVGAAGFVAVAPISIAVGVIVGAVLMIGVGLAVHLGAPSIVLTDEDLRVGRAYIERQYVGEAEALRGAEARTARGPGLDGRAFMNFRVSVPDLCRIRITDPVDPTPYWLTATRHPDELARAVNAGAGHRAEAPRDDRP</sequence>
<organism evidence="2 3">
    <name type="scientific">Kocuria rhizophila (strain ATCC 9341 / DSM 348 / NBRC 103217 / DC2201)</name>
    <dbReference type="NCBI Taxonomy" id="378753"/>
    <lineage>
        <taxon>Bacteria</taxon>
        <taxon>Bacillati</taxon>
        <taxon>Actinomycetota</taxon>
        <taxon>Actinomycetes</taxon>
        <taxon>Micrococcales</taxon>
        <taxon>Micrococcaceae</taxon>
        <taxon>Kocuria</taxon>
    </lineage>
</organism>
<accession>B2GJ66</accession>
<evidence type="ECO:0000313" key="3">
    <source>
        <dbReference type="Proteomes" id="UP000008838"/>
    </source>
</evidence>
<gene>
    <name evidence="2" type="ordered locus">KRH_14240</name>
</gene>
<dbReference type="Pfam" id="PF11292">
    <property type="entry name" value="DUF3093"/>
    <property type="match status" value="1"/>
</dbReference>
<dbReference type="HOGENOM" id="CLU_109360_1_1_11"/>
<evidence type="ECO:0000256" key="1">
    <source>
        <dbReference type="SAM" id="Phobius"/>
    </source>
</evidence>
<dbReference type="EMBL" id="AP009152">
    <property type="protein sequence ID" value="BAG29771.1"/>
    <property type="molecule type" value="Genomic_DNA"/>
</dbReference>
<proteinExistence type="predicted"/>
<protein>
    <recommendedName>
        <fullName evidence="4">DUF3093 domain-containing protein</fullName>
    </recommendedName>
</protein>
<dbReference type="Proteomes" id="UP000008838">
    <property type="component" value="Chromosome"/>
</dbReference>
<keyword evidence="1" id="KW-0812">Transmembrane</keyword>